<protein>
    <recommendedName>
        <fullName evidence="4">dTTP/UTP pyrophosphatase</fullName>
        <shortName evidence="4">dTTPase/UTPase</shortName>
        <ecNumber evidence="4">3.6.1.9</ecNumber>
    </recommendedName>
    <alternativeName>
        <fullName evidence="4">Nucleoside triphosphate pyrophosphatase</fullName>
    </alternativeName>
    <alternativeName>
        <fullName evidence="4">Nucleotide pyrophosphatase</fullName>
        <shortName evidence="4">Nucleotide PPase</shortName>
    </alternativeName>
</protein>
<dbReference type="EC" id="3.6.1.9" evidence="4"/>
<dbReference type="AlphaFoldDB" id="A0A6B8KAI3"/>
<gene>
    <name evidence="5" type="ORF">H2LOC_003045</name>
</gene>
<accession>A0A6B8KAI3</accession>
<dbReference type="SUPFAM" id="SSF52972">
    <property type="entry name" value="ITPase-like"/>
    <property type="match status" value="1"/>
</dbReference>
<comment type="catalytic activity">
    <reaction evidence="4">
        <text>UTP + H2O = UMP + diphosphate + H(+)</text>
        <dbReference type="Rhea" id="RHEA:29395"/>
        <dbReference type="ChEBI" id="CHEBI:15377"/>
        <dbReference type="ChEBI" id="CHEBI:15378"/>
        <dbReference type="ChEBI" id="CHEBI:33019"/>
        <dbReference type="ChEBI" id="CHEBI:46398"/>
        <dbReference type="ChEBI" id="CHEBI:57865"/>
        <dbReference type="EC" id="3.6.1.9"/>
    </reaction>
</comment>
<comment type="function">
    <text evidence="4">Nucleoside triphosphate pyrophosphatase that hydrolyzes dTTP and UTP. May have a dual role in cell division arrest and in preventing the incorporation of modified nucleotides into cellular nucleic acids.</text>
</comment>
<keyword evidence="4" id="KW-0963">Cytoplasm</keyword>
<dbReference type="PANTHER" id="PTHR43213:SF5">
    <property type="entry name" value="BIFUNCTIONAL DTTP_UTP PYROPHOSPHATASE_METHYLTRANSFERASE PROTEIN-RELATED"/>
    <property type="match status" value="1"/>
</dbReference>
<dbReference type="PIRSF" id="PIRSF006305">
    <property type="entry name" value="Maf"/>
    <property type="match status" value="1"/>
</dbReference>
<dbReference type="InterPro" id="IPR029001">
    <property type="entry name" value="ITPase-like_fam"/>
</dbReference>
<dbReference type="Gene3D" id="3.90.950.10">
    <property type="match status" value="1"/>
</dbReference>
<dbReference type="PANTHER" id="PTHR43213">
    <property type="entry name" value="BIFUNCTIONAL DTTP/UTP PYROPHOSPHATASE/METHYLTRANSFERASE PROTEIN-RELATED"/>
    <property type="match status" value="1"/>
</dbReference>
<evidence type="ECO:0000313" key="5">
    <source>
        <dbReference type="EMBL" id="QGM44747.1"/>
    </source>
</evidence>
<comment type="catalytic activity">
    <reaction evidence="4">
        <text>dTTP + H2O = dTMP + diphosphate + H(+)</text>
        <dbReference type="Rhea" id="RHEA:28534"/>
        <dbReference type="ChEBI" id="CHEBI:15377"/>
        <dbReference type="ChEBI" id="CHEBI:15378"/>
        <dbReference type="ChEBI" id="CHEBI:33019"/>
        <dbReference type="ChEBI" id="CHEBI:37568"/>
        <dbReference type="ChEBI" id="CHEBI:63528"/>
        <dbReference type="EC" id="3.6.1.9"/>
    </reaction>
</comment>
<keyword evidence="3 4" id="KW-0546">Nucleotide metabolism</keyword>
<dbReference type="KEGG" id="mhey:H2LOC_003045"/>
<feature type="active site" description="Proton acceptor" evidence="4">
    <location>
        <position position="89"/>
    </location>
</feature>
<dbReference type="GO" id="GO:0047429">
    <property type="term" value="F:nucleoside triphosphate diphosphatase activity"/>
    <property type="evidence" value="ECO:0007669"/>
    <property type="project" value="UniProtKB-EC"/>
</dbReference>
<dbReference type="NCBIfam" id="NF002401">
    <property type="entry name" value="PRK01441.1"/>
    <property type="match status" value="1"/>
</dbReference>
<evidence type="ECO:0000256" key="3">
    <source>
        <dbReference type="ARBA" id="ARBA00023080"/>
    </source>
</evidence>
<keyword evidence="6" id="KW-1185">Reference proteome</keyword>
<dbReference type="HAMAP" id="MF_00528">
    <property type="entry name" value="Maf"/>
    <property type="match status" value="1"/>
</dbReference>
<dbReference type="GO" id="GO:0005737">
    <property type="term" value="C:cytoplasm"/>
    <property type="evidence" value="ECO:0007669"/>
    <property type="project" value="UniProtKB-SubCell"/>
</dbReference>
<dbReference type="Proteomes" id="UP000309061">
    <property type="component" value="Chromosome"/>
</dbReference>
<dbReference type="EMBL" id="CP046052">
    <property type="protein sequence ID" value="QGM44747.1"/>
    <property type="molecule type" value="Genomic_DNA"/>
</dbReference>
<proteinExistence type="inferred from homology"/>
<organism evidence="5 6">
    <name type="scientific">Methylocystis heyeri</name>
    <dbReference type="NCBI Taxonomy" id="391905"/>
    <lineage>
        <taxon>Bacteria</taxon>
        <taxon>Pseudomonadati</taxon>
        <taxon>Pseudomonadota</taxon>
        <taxon>Alphaproteobacteria</taxon>
        <taxon>Hyphomicrobiales</taxon>
        <taxon>Methylocystaceae</taxon>
        <taxon>Methylocystis</taxon>
    </lineage>
</organism>
<dbReference type="CDD" id="cd00555">
    <property type="entry name" value="Maf"/>
    <property type="match status" value="1"/>
</dbReference>
<comment type="subcellular location">
    <subcellularLocation>
        <location evidence="4">Cytoplasm</location>
    </subcellularLocation>
</comment>
<dbReference type="InterPro" id="IPR003697">
    <property type="entry name" value="Maf-like"/>
</dbReference>
<dbReference type="Pfam" id="PF02545">
    <property type="entry name" value="Maf"/>
    <property type="match status" value="1"/>
</dbReference>
<dbReference type="OrthoDB" id="9807767at2"/>
<evidence type="ECO:0000256" key="2">
    <source>
        <dbReference type="ARBA" id="ARBA00022801"/>
    </source>
</evidence>
<evidence type="ECO:0000313" key="6">
    <source>
        <dbReference type="Proteomes" id="UP000309061"/>
    </source>
</evidence>
<sequence length="217" mass="23429">MTAEPSNSEAGSLRPKLILASASPRRLALLQQAGLDADALLPADIDETPQRFELPRSLAVRLASEKAAAATKIRKLQPDLDGSFLLAADTVVAVGRRILPKCETREEAEDCLQLLSGRQHRVYTAVSLITPRGAERRRLVEARLRFKRLASAEINAYLATGEWRGKAGGYAVQGFAGAFVVKLIGSYTAVVGLPLYETVNLLAGEGYPTLESWTARG</sequence>
<keyword evidence="2 4" id="KW-0378">Hydrolase</keyword>
<feature type="site" description="Important for substrate specificity" evidence="4">
    <location>
        <position position="25"/>
    </location>
</feature>
<evidence type="ECO:0000256" key="4">
    <source>
        <dbReference type="HAMAP-Rule" id="MF_00528"/>
    </source>
</evidence>
<comment type="similarity">
    <text evidence="4">Belongs to the Maf family. YhdE subfamily.</text>
</comment>
<comment type="cofactor">
    <cofactor evidence="1 4">
        <name>a divalent metal cation</name>
        <dbReference type="ChEBI" id="CHEBI:60240"/>
    </cofactor>
</comment>
<dbReference type="GO" id="GO:0009117">
    <property type="term" value="P:nucleotide metabolic process"/>
    <property type="evidence" value="ECO:0007669"/>
    <property type="project" value="UniProtKB-KW"/>
</dbReference>
<comment type="caution">
    <text evidence="4">Lacks conserved residue(s) required for the propagation of feature annotation.</text>
</comment>
<evidence type="ECO:0000256" key="1">
    <source>
        <dbReference type="ARBA" id="ARBA00001968"/>
    </source>
</evidence>
<feature type="site" description="Important for substrate specificity" evidence="4">
    <location>
        <position position="90"/>
    </location>
</feature>
<feature type="site" description="Important for substrate specificity" evidence="4">
    <location>
        <position position="173"/>
    </location>
</feature>
<dbReference type="NCBIfam" id="TIGR00172">
    <property type="entry name" value="maf"/>
    <property type="match status" value="1"/>
</dbReference>
<reference evidence="5 6" key="1">
    <citation type="submission" date="2019-11" db="EMBL/GenBank/DDBJ databases">
        <title>The genome sequence of Methylocystis heyeri.</title>
        <authorList>
            <person name="Oshkin I.Y."/>
            <person name="Miroshnikov K."/>
            <person name="Dedysh S.N."/>
        </authorList>
    </citation>
    <scope>NUCLEOTIDE SEQUENCE [LARGE SCALE GENOMIC DNA]</scope>
    <source>
        <strain evidence="5 6">H2</strain>
    </source>
</reference>
<name>A0A6B8KAI3_9HYPH</name>
<dbReference type="RefSeq" id="WP_136495044.1">
    <property type="nucleotide sequence ID" value="NZ_CP046052.1"/>
</dbReference>